<reference evidence="1" key="1">
    <citation type="journal article" date="2021" name="Proc. Natl. Acad. Sci. U.S.A.">
        <title>A Catalog of Tens of Thousands of Viruses from Human Metagenomes Reveals Hidden Associations with Chronic Diseases.</title>
        <authorList>
            <person name="Tisza M.J."/>
            <person name="Buck C.B."/>
        </authorList>
    </citation>
    <scope>NUCLEOTIDE SEQUENCE</scope>
    <source>
        <strain evidence="1">Ctx9V1</strain>
    </source>
</reference>
<accession>A0A8S5RDU8</accession>
<sequence>MKAIIENGKVNSGIQSCFIAEYGVGIVFHNIDLADKFALSLNMYGIPCIKNGNNVTVSYIY</sequence>
<name>A0A8S5RDU8_9VIRU</name>
<evidence type="ECO:0000313" key="1">
    <source>
        <dbReference type="EMBL" id="DAE29306.1"/>
    </source>
</evidence>
<organism evidence="1">
    <name type="scientific">virus sp. ctx9V1</name>
    <dbReference type="NCBI Taxonomy" id="2828001"/>
    <lineage>
        <taxon>Viruses</taxon>
    </lineage>
</organism>
<protein>
    <submittedName>
        <fullName evidence="1">Uncharacterized protein</fullName>
    </submittedName>
</protein>
<proteinExistence type="predicted"/>
<dbReference type="EMBL" id="BK059093">
    <property type="protein sequence ID" value="DAE29306.1"/>
    <property type="molecule type" value="Genomic_DNA"/>
</dbReference>